<organism evidence="2 3">
    <name type="scientific">Acanthamoeba castellanii (strain ATCC 30010 / Neff)</name>
    <dbReference type="NCBI Taxonomy" id="1257118"/>
    <lineage>
        <taxon>Eukaryota</taxon>
        <taxon>Amoebozoa</taxon>
        <taxon>Discosea</taxon>
        <taxon>Longamoebia</taxon>
        <taxon>Centramoebida</taxon>
        <taxon>Acanthamoebidae</taxon>
        <taxon>Acanthamoeba</taxon>
    </lineage>
</organism>
<evidence type="ECO:0000313" key="2">
    <source>
        <dbReference type="EMBL" id="ELR12543.1"/>
    </source>
</evidence>
<dbReference type="GeneID" id="14913042"/>
<protein>
    <submittedName>
        <fullName evidence="2">Uncharacterized protein</fullName>
    </submittedName>
</protein>
<dbReference type="Proteomes" id="UP000011083">
    <property type="component" value="Unassembled WGS sequence"/>
</dbReference>
<dbReference type="AlphaFoldDB" id="L8GIG2"/>
<dbReference type="KEGG" id="acan:ACA1_156860"/>
<feature type="region of interest" description="Disordered" evidence="1">
    <location>
        <begin position="92"/>
        <end position="196"/>
    </location>
</feature>
<dbReference type="RefSeq" id="XP_004334556.1">
    <property type="nucleotide sequence ID" value="XM_004334508.1"/>
</dbReference>
<dbReference type="VEuPathDB" id="AmoebaDB:ACA1_156860"/>
<gene>
    <name evidence="2" type="ORF">ACA1_156860</name>
</gene>
<name>L8GIG2_ACACF</name>
<evidence type="ECO:0000256" key="1">
    <source>
        <dbReference type="SAM" id="MobiDB-lite"/>
    </source>
</evidence>
<accession>L8GIG2</accession>
<dbReference type="EMBL" id="KB008109">
    <property type="protein sequence ID" value="ELR12543.1"/>
    <property type="molecule type" value="Genomic_DNA"/>
</dbReference>
<reference evidence="2 3" key="1">
    <citation type="journal article" date="2013" name="Genome Biol.">
        <title>Genome of Acanthamoeba castellanii highlights extensive lateral gene transfer and early evolution of tyrosine kinase signaling.</title>
        <authorList>
            <person name="Clarke M."/>
            <person name="Lohan A.J."/>
            <person name="Liu B."/>
            <person name="Lagkouvardos I."/>
            <person name="Roy S."/>
            <person name="Zafar N."/>
            <person name="Bertelli C."/>
            <person name="Schilde C."/>
            <person name="Kianianmomeni A."/>
            <person name="Burglin T.R."/>
            <person name="Frech C."/>
            <person name="Turcotte B."/>
            <person name="Kopec K.O."/>
            <person name="Synnott J.M."/>
            <person name="Choo C."/>
            <person name="Paponov I."/>
            <person name="Finkler A."/>
            <person name="Soon Heng Tan C."/>
            <person name="Hutchins A.P."/>
            <person name="Weinmeier T."/>
            <person name="Rattei T."/>
            <person name="Chu J.S."/>
            <person name="Gimenez G."/>
            <person name="Irimia M."/>
            <person name="Rigden D.J."/>
            <person name="Fitzpatrick D.A."/>
            <person name="Lorenzo-Morales J."/>
            <person name="Bateman A."/>
            <person name="Chiu C.H."/>
            <person name="Tang P."/>
            <person name="Hegemann P."/>
            <person name="Fromm H."/>
            <person name="Raoult D."/>
            <person name="Greub G."/>
            <person name="Miranda-Saavedra D."/>
            <person name="Chen N."/>
            <person name="Nash P."/>
            <person name="Ginger M.L."/>
            <person name="Horn M."/>
            <person name="Schaap P."/>
            <person name="Caler L."/>
            <person name="Loftus B."/>
        </authorList>
    </citation>
    <scope>NUCLEOTIDE SEQUENCE [LARGE SCALE GENOMIC DNA]</scope>
    <source>
        <strain evidence="2 3">Neff</strain>
    </source>
</reference>
<evidence type="ECO:0000313" key="3">
    <source>
        <dbReference type="Proteomes" id="UP000011083"/>
    </source>
</evidence>
<proteinExistence type="predicted"/>
<sequence length="274" mass="31718">MEQVNASLIARGLIHGDRMPLITMFSDCEELDDVRSTSCMQGKLRGGFYSFQLCDVDMKAVAPADRLLRDAVLESGELEKHVQRVKELELREKKADAERERERKKEANAKSQRERERKNAKAKRESEERKRDTEAKGRHEELEEKKIEEEARAKRELEEAKRERKEKRREEKARAKREIEEAERERKEKRREEKAKAKLEFEKKIEEEVRATQSQNGVIRIGLRRMRDHLAAMHLTMEILLVSLDDGVVQAEASASAEVEAHSGTEGVAACALE</sequence>
<keyword evidence="3" id="KW-1185">Reference proteome</keyword>